<feature type="transmembrane region" description="Helical" evidence="6">
    <location>
        <begin position="216"/>
        <end position="240"/>
    </location>
</feature>
<dbReference type="GO" id="GO:0005886">
    <property type="term" value="C:plasma membrane"/>
    <property type="evidence" value="ECO:0007669"/>
    <property type="project" value="UniProtKB-SubCell"/>
</dbReference>
<feature type="transmembrane region" description="Helical" evidence="6">
    <location>
        <begin position="294"/>
        <end position="311"/>
    </location>
</feature>
<evidence type="ECO:0000256" key="2">
    <source>
        <dbReference type="ARBA" id="ARBA00022475"/>
    </source>
</evidence>
<evidence type="ECO:0000256" key="5">
    <source>
        <dbReference type="ARBA" id="ARBA00023136"/>
    </source>
</evidence>
<keyword evidence="2" id="KW-1003">Cell membrane</keyword>
<keyword evidence="5 6" id="KW-0472">Membrane</keyword>
<accession>A0A9D0Z031</accession>
<sequence>MQNAVERKRIELQKLLAPAALVILYVFFSLFGRNFFGYEGLKQIFQSSYYIGFMAFGVTFVIITGGIDLSIGTVMMCSALIGGVAFTVWGWPVWLALLLVPVVGLCFGLLNGVMIAKAKLPPFIATLGVMLISQGFGSILSNVRTMHYSPAYVGDWFRSVFYLYHNIPIGAIWLLGAFAVAFLLLSRTRLGRYTFAIGSNEEAARLSGVKVDAWKIGIYAICGLFSGLAGLFFGGAYTTITPGTGNGEELNAIAAVVIGGTSMSGGSGTMAGTLIGVLIMSTLKKGLASVGLQAHWQTFFTGFVVIGAVLLDQMRNRVATTPRGSRRSVRPAVRRLCLALQMSGAALVMLALGGLAQQSTRNITAFVRFCMEYSGVLLAGGLALLAVGIVLARRARGAAAVPADSPGQGT</sequence>
<feature type="transmembrane region" description="Helical" evidence="6">
    <location>
        <begin position="48"/>
        <end position="67"/>
    </location>
</feature>
<feature type="transmembrane region" description="Helical" evidence="6">
    <location>
        <begin position="15"/>
        <end position="36"/>
    </location>
</feature>
<gene>
    <name evidence="7" type="ORF">IAA66_10340</name>
</gene>
<dbReference type="EMBL" id="DVFI01000143">
    <property type="protein sequence ID" value="HIQ63958.1"/>
    <property type="molecule type" value="Genomic_DNA"/>
</dbReference>
<dbReference type="Proteomes" id="UP000886819">
    <property type="component" value="Unassembled WGS sequence"/>
</dbReference>
<feature type="transmembrane region" description="Helical" evidence="6">
    <location>
        <begin position="163"/>
        <end position="185"/>
    </location>
</feature>
<keyword evidence="4 6" id="KW-1133">Transmembrane helix</keyword>
<protein>
    <submittedName>
        <fullName evidence="7">ABC transporter permease</fullName>
    </submittedName>
</protein>
<dbReference type="PANTHER" id="PTHR32196:SF72">
    <property type="entry name" value="RIBOSE IMPORT PERMEASE PROTEIN RBSC"/>
    <property type="match status" value="1"/>
</dbReference>
<feature type="transmembrane region" description="Helical" evidence="6">
    <location>
        <begin position="97"/>
        <end position="116"/>
    </location>
</feature>
<evidence type="ECO:0000313" key="8">
    <source>
        <dbReference type="Proteomes" id="UP000886819"/>
    </source>
</evidence>
<name>A0A9D0Z031_9FIRM</name>
<evidence type="ECO:0000313" key="7">
    <source>
        <dbReference type="EMBL" id="HIQ63958.1"/>
    </source>
</evidence>
<organism evidence="7 8">
    <name type="scientific">Candidatus Avichristensenella intestinipullorum</name>
    <dbReference type="NCBI Taxonomy" id="2840693"/>
    <lineage>
        <taxon>Bacteria</taxon>
        <taxon>Bacillati</taxon>
        <taxon>Bacillota</taxon>
        <taxon>Clostridia</taxon>
        <taxon>Candidatus Avichristensenella</taxon>
    </lineage>
</organism>
<reference evidence="7" key="1">
    <citation type="submission" date="2020-10" db="EMBL/GenBank/DDBJ databases">
        <authorList>
            <person name="Gilroy R."/>
        </authorList>
    </citation>
    <scope>NUCLEOTIDE SEQUENCE</scope>
    <source>
        <strain evidence="7">ChiHile30-977</strain>
    </source>
</reference>
<dbReference type="Pfam" id="PF02653">
    <property type="entry name" value="BPD_transp_2"/>
    <property type="match status" value="1"/>
</dbReference>
<feature type="transmembrane region" description="Helical" evidence="6">
    <location>
        <begin position="332"/>
        <end position="353"/>
    </location>
</feature>
<dbReference type="CDD" id="cd06579">
    <property type="entry name" value="TM_PBP1_transp_AraH_like"/>
    <property type="match status" value="1"/>
</dbReference>
<evidence type="ECO:0000256" key="6">
    <source>
        <dbReference type="SAM" id="Phobius"/>
    </source>
</evidence>
<dbReference type="AlphaFoldDB" id="A0A9D0Z031"/>
<evidence type="ECO:0000256" key="3">
    <source>
        <dbReference type="ARBA" id="ARBA00022692"/>
    </source>
</evidence>
<feature type="transmembrane region" description="Helical" evidence="6">
    <location>
        <begin position="123"/>
        <end position="143"/>
    </location>
</feature>
<dbReference type="GO" id="GO:0022857">
    <property type="term" value="F:transmembrane transporter activity"/>
    <property type="evidence" value="ECO:0007669"/>
    <property type="project" value="InterPro"/>
</dbReference>
<proteinExistence type="predicted"/>
<comment type="caution">
    <text evidence="7">The sequence shown here is derived from an EMBL/GenBank/DDBJ whole genome shotgun (WGS) entry which is preliminary data.</text>
</comment>
<evidence type="ECO:0000256" key="1">
    <source>
        <dbReference type="ARBA" id="ARBA00004651"/>
    </source>
</evidence>
<reference evidence="7" key="2">
    <citation type="journal article" date="2021" name="PeerJ">
        <title>Extensive microbial diversity within the chicken gut microbiome revealed by metagenomics and culture.</title>
        <authorList>
            <person name="Gilroy R."/>
            <person name="Ravi A."/>
            <person name="Getino M."/>
            <person name="Pursley I."/>
            <person name="Horton D.L."/>
            <person name="Alikhan N.F."/>
            <person name="Baker D."/>
            <person name="Gharbi K."/>
            <person name="Hall N."/>
            <person name="Watson M."/>
            <person name="Adriaenssens E.M."/>
            <person name="Foster-Nyarko E."/>
            <person name="Jarju S."/>
            <person name="Secka A."/>
            <person name="Antonio M."/>
            <person name="Oren A."/>
            <person name="Chaudhuri R.R."/>
            <person name="La Ragione R."/>
            <person name="Hildebrand F."/>
            <person name="Pallen M.J."/>
        </authorList>
    </citation>
    <scope>NUCLEOTIDE SEQUENCE</scope>
    <source>
        <strain evidence="7">ChiHile30-977</strain>
    </source>
</reference>
<feature type="transmembrane region" description="Helical" evidence="6">
    <location>
        <begin position="373"/>
        <end position="392"/>
    </location>
</feature>
<dbReference type="PANTHER" id="PTHR32196">
    <property type="entry name" value="ABC TRANSPORTER PERMEASE PROTEIN YPHD-RELATED-RELATED"/>
    <property type="match status" value="1"/>
</dbReference>
<keyword evidence="3 6" id="KW-0812">Transmembrane</keyword>
<comment type="subcellular location">
    <subcellularLocation>
        <location evidence="1">Cell membrane</location>
        <topology evidence="1">Multi-pass membrane protein</topology>
    </subcellularLocation>
</comment>
<evidence type="ECO:0000256" key="4">
    <source>
        <dbReference type="ARBA" id="ARBA00022989"/>
    </source>
</evidence>
<dbReference type="InterPro" id="IPR001851">
    <property type="entry name" value="ABC_transp_permease"/>
</dbReference>